<evidence type="ECO:0000313" key="3">
    <source>
        <dbReference type="Proteomes" id="UP001567538"/>
    </source>
</evidence>
<feature type="region of interest" description="Disordered" evidence="1">
    <location>
        <begin position="136"/>
        <end position="183"/>
    </location>
</feature>
<reference evidence="2 3" key="1">
    <citation type="submission" date="2024-06" db="EMBL/GenBank/DDBJ databases">
        <title>A chromosome level genome sequence of Diviner's sage (Salvia divinorum).</title>
        <authorList>
            <person name="Ford S.A."/>
            <person name="Ro D.-K."/>
            <person name="Ness R.W."/>
            <person name="Phillips M.A."/>
        </authorList>
    </citation>
    <scope>NUCLEOTIDE SEQUENCE [LARGE SCALE GENOMIC DNA]</scope>
    <source>
        <strain evidence="2">SAF-2024a</strain>
        <tissue evidence="2">Leaf</tissue>
    </source>
</reference>
<proteinExistence type="predicted"/>
<sequence length="251" mass="29119">MDLGHYIIKHLQRASKKTTVTLCCGGVIGSIALHLRVHTDDLVQDIGESLIDFDYFKRTGFIAVDRRMRAYLLQRSEDHYPLSDAPNTYVQFTTNWAINADVHRAAIAARPPIPPWQTFNPCSWNADNIPHVDASEHVETEEDEKAEERDEEEEAPQQDARGEGTSRPRRRGRDQRMDDDIGSIDERIGRLEVSLQQLSDRQDTHFAQNVVGWTQFHQQNADQWTQFNNVFDERWNEFRGYWQHPPPPPQS</sequence>
<dbReference type="EMBL" id="JBEAFC010000003">
    <property type="protein sequence ID" value="KAL1563342.1"/>
    <property type="molecule type" value="Genomic_DNA"/>
</dbReference>
<dbReference type="Proteomes" id="UP001567538">
    <property type="component" value="Unassembled WGS sequence"/>
</dbReference>
<evidence type="ECO:0000256" key="1">
    <source>
        <dbReference type="SAM" id="MobiDB-lite"/>
    </source>
</evidence>
<feature type="compositionally biased region" description="Basic and acidic residues" evidence="1">
    <location>
        <begin position="174"/>
        <end position="183"/>
    </location>
</feature>
<gene>
    <name evidence="2" type="ORF">AAHA92_05818</name>
</gene>
<organism evidence="2 3">
    <name type="scientific">Salvia divinorum</name>
    <name type="common">Maria pastora</name>
    <name type="synonym">Diviner's sage</name>
    <dbReference type="NCBI Taxonomy" id="28513"/>
    <lineage>
        <taxon>Eukaryota</taxon>
        <taxon>Viridiplantae</taxon>
        <taxon>Streptophyta</taxon>
        <taxon>Embryophyta</taxon>
        <taxon>Tracheophyta</taxon>
        <taxon>Spermatophyta</taxon>
        <taxon>Magnoliopsida</taxon>
        <taxon>eudicotyledons</taxon>
        <taxon>Gunneridae</taxon>
        <taxon>Pentapetalae</taxon>
        <taxon>asterids</taxon>
        <taxon>lamiids</taxon>
        <taxon>Lamiales</taxon>
        <taxon>Lamiaceae</taxon>
        <taxon>Nepetoideae</taxon>
        <taxon>Mentheae</taxon>
        <taxon>Salviinae</taxon>
        <taxon>Salvia</taxon>
        <taxon>Salvia subgen. Calosphace</taxon>
    </lineage>
</organism>
<comment type="caution">
    <text evidence="2">The sequence shown here is derived from an EMBL/GenBank/DDBJ whole genome shotgun (WGS) entry which is preliminary data.</text>
</comment>
<dbReference type="AlphaFoldDB" id="A0ABD1I4L2"/>
<feature type="compositionally biased region" description="Acidic residues" evidence="1">
    <location>
        <begin position="139"/>
        <end position="156"/>
    </location>
</feature>
<accession>A0ABD1I4L2</accession>
<protein>
    <submittedName>
        <fullName evidence="2">Uncharacterized protein</fullName>
    </submittedName>
</protein>
<evidence type="ECO:0000313" key="2">
    <source>
        <dbReference type="EMBL" id="KAL1563342.1"/>
    </source>
</evidence>
<keyword evidence="3" id="KW-1185">Reference proteome</keyword>
<name>A0ABD1I4L2_SALDI</name>